<dbReference type="InterPro" id="IPR045324">
    <property type="entry name" value="Small_multidrug_res"/>
</dbReference>
<evidence type="ECO:0000313" key="10">
    <source>
        <dbReference type="Proteomes" id="UP000613512"/>
    </source>
</evidence>
<evidence type="ECO:0000256" key="4">
    <source>
        <dbReference type="ARBA" id="ARBA00022692"/>
    </source>
</evidence>
<dbReference type="InterPro" id="IPR000390">
    <property type="entry name" value="Small_drug/metabolite_transptr"/>
</dbReference>
<keyword evidence="10" id="KW-1185">Reference proteome</keyword>
<dbReference type="Gene3D" id="1.10.3730.20">
    <property type="match status" value="1"/>
</dbReference>
<keyword evidence="5 8" id="KW-1133">Transmembrane helix</keyword>
<comment type="similarity">
    <text evidence="7">Belongs to the drug/metabolite transporter (DMT) superfamily. Small multidrug resistance (SMR) (TC 2.A.7.1) family.</text>
</comment>
<dbReference type="RefSeq" id="WP_188385117.1">
    <property type="nucleotide sequence ID" value="NZ_BMEY01000013.1"/>
</dbReference>
<gene>
    <name evidence="9" type="ORF">GCM10008025_26210</name>
</gene>
<dbReference type="EMBL" id="BMEY01000013">
    <property type="protein sequence ID" value="GGA81667.1"/>
    <property type="molecule type" value="Genomic_DNA"/>
</dbReference>
<evidence type="ECO:0000256" key="8">
    <source>
        <dbReference type="SAM" id="Phobius"/>
    </source>
</evidence>
<keyword evidence="2" id="KW-0813">Transport</keyword>
<evidence type="ECO:0000256" key="7">
    <source>
        <dbReference type="RuleBase" id="RU003942"/>
    </source>
</evidence>
<feature type="transmembrane region" description="Helical" evidence="8">
    <location>
        <begin position="56"/>
        <end position="77"/>
    </location>
</feature>
<dbReference type="InterPro" id="IPR037185">
    <property type="entry name" value="EmrE-like"/>
</dbReference>
<dbReference type="SUPFAM" id="SSF103481">
    <property type="entry name" value="Multidrug resistance efflux transporter EmrE"/>
    <property type="match status" value="1"/>
</dbReference>
<evidence type="ECO:0000256" key="2">
    <source>
        <dbReference type="ARBA" id="ARBA00022448"/>
    </source>
</evidence>
<name>A0A916WB15_9BACI</name>
<keyword evidence="4 7" id="KW-0812">Transmembrane</keyword>
<comment type="subcellular location">
    <subcellularLocation>
        <location evidence="1 7">Cell membrane</location>
        <topology evidence="1 7">Multi-pass membrane protein</topology>
    </subcellularLocation>
</comment>
<keyword evidence="6 8" id="KW-0472">Membrane</keyword>
<keyword evidence="3" id="KW-1003">Cell membrane</keyword>
<dbReference type="PANTHER" id="PTHR30561">
    <property type="entry name" value="SMR FAMILY PROTON-DEPENDENT DRUG EFFLUX TRANSPORTER SUGE"/>
    <property type="match status" value="1"/>
</dbReference>
<accession>A0A916WB15</accession>
<dbReference type="Pfam" id="PF00893">
    <property type="entry name" value="Multi_Drug_Res"/>
    <property type="match status" value="1"/>
</dbReference>
<dbReference type="Proteomes" id="UP000613512">
    <property type="component" value="Unassembled WGS sequence"/>
</dbReference>
<organism evidence="9 10">
    <name type="scientific">Ornithinibacillus halotolerans</name>
    <dbReference type="NCBI Taxonomy" id="1274357"/>
    <lineage>
        <taxon>Bacteria</taxon>
        <taxon>Bacillati</taxon>
        <taxon>Bacillota</taxon>
        <taxon>Bacilli</taxon>
        <taxon>Bacillales</taxon>
        <taxon>Bacillaceae</taxon>
        <taxon>Ornithinibacillus</taxon>
    </lineage>
</organism>
<evidence type="ECO:0000256" key="3">
    <source>
        <dbReference type="ARBA" id="ARBA00022475"/>
    </source>
</evidence>
<evidence type="ECO:0000256" key="1">
    <source>
        <dbReference type="ARBA" id="ARBA00004651"/>
    </source>
</evidence>
<evidence type="ECO:0000256" key="5">
    <source>
        <dbReference type="ARBA" id="ARBA00022989"/>
    </source>
</evidence>
<comment type="caution">
    <text evidence="9">The sequence shown here is derived from an EMBL/GenBank/DDBJ whole genome shotgun (WGS) entry which is preliminary data.</text>
</comment>
<reference evidence="9" key="1">
    <citation type="journal article" date="2014" name="Int. J. Syst. Evol. Microbiol.">
        <title>Complete genome sequence of Corynebacterium casei LMG S-19264T (=DSM 44701T), isolated from a smear-ripened cheese.</title>
        <authorList>
            <consortium name="US DOE Joint Genome Institute (JGI-PGF)"/>
            <person name="Walter F."/>
            <person name="Albersmeier A."/>
            <person name="Kalinowski J."/>
            <person name="Ruckert C."/>
        </authorList>
    </citation>
    <scope>NUCLEOTIDE SEQUENCE</scope>
    <source>
        <strain evidence="9">CGMCC 1.12408</strain>
    </source>
</reference>
<feature type="transmembrane region" description="Helical" evidence="8">
    <location>
        <begin position="32"/>
        <end position="50"/>
    </location>
</feature>
<sequence>MGWFYVVLAAVNELIGVWGLNRFSKQKNIANALLYAGGLGLSFTFIYASFDYLPTSIAYATWTGVGTGGVVLMNMLFFGESKSIIRMVSLLAIIIGVTGLKVV</sequence>
<evidence type="ECO:0000256" key="6">
    <source>
        <dbReference type="ARBA" id="ARBA00023136"/>
    </source>
</evidence>
<dbReference type="PANTHER" id="PTHR30561:SF0">
    <property type="entry name" value="GUANIDINIUM EXPORTER"/>
    <property type="match status" value="1"/>
</dbReference>
<feature type="transmembrane region" description="Helical" evidence="8">
    <location>
        <begin position="84"/>
        <end position="102"/>
    </location>
</feature>
<dbReference type="AlphaFoldDB" id="A0A916WB15"/>
<dbReference type="GO" id="GO:0022857">
    <property type="term" value="F:transmembrane transporter activity"/>
    <property type="evidence" value="ECO:0007669"/>
    <property type="project" value="InterPro"/>
</dbReference>
<reference evidence="9" key="2">
    <citation type="submission" date="2020-09" db="EMBL/GenBank/DDBJ databases">
        <authorList>
            <person name="Sun Q."/>
            <person name="Zhou Y."/>
        </authorList>
    </citation>
    <scope>NUCLEOTIDE SEQUENCE</scope>
    <source>
        <strain evidence="9">CGMCC 1.12408</strain>
    </source>
</reference>
<evidence type="ECO:0008006" key="11">
    <source>
        <dbReference type="Google" id="ProtNLM"/>
    </source>
</evidence>
<proteinExistence type="inferred from homology"/>
<evidence type="ECO:0000313" key="9">
    <source>
        <dbReference type="EMBL" id="GGA81667.1"/>
    </source>
</evidence>
<dbReference type="GO" id="GO:0005886">
    <property type="term" value="C:plasma membrane"/>
    <property type="evidence" value="ECO:0007669"/>
    <property type="project" value="UniProtKB-SubCell"/>
</dbReference>
<protein>
    <recommendedName>
        <fullName evidence="11">QacE family quaternary ammonium compound efflux SMR transporter</fullName>
    </recommendedName>
</protein>